<evidence type="ECO:0000313" key="2">
    <source>
        <dbReference type="EMBL" id="AKJ69345.1"/>
    </source>
</evidence>
<dbReference type="SUPFAM" id="SSF54637">
    <property type="entry name" value="Thioesterase/thiol ester dehydrase-isomerase"/>
    <property type="match status" value="1"/>
</dbReference>
<dbReference type="InterPro" id="IPR002539">
    <property type="entry name" value="MaoC-like_dom"/>
</dbReference>
<dbReference type="Gene3D" id="3.10.129.10">
    <property type="entry name" value="Hotdog Thioesterase"/>
    <property type="match status" value="1"/>
</dbReference>
<protein>
    <submittedName>
        <fullName evidence="2">Dehydratase</fullName>
    </submittedName>
</protein>
<dbReference type="STRING" id="445709.ABW99_15090"/>
<dbReference type="KEGG" id="ptx:ABW99_15090"/>
<keyword evidence="3" id="KW-1185">Reference proteome</keyword>
<accession>A0A0G3EQS9</accession>
<dbReference type="InterPro" id="IPR052342">
    <property type="entry name" value="MCH/BMMD"/>
</dbReference>
<dbReference type="InterPro" id="IPR029069">
    <property type="entry name" value="HotDog_dom_sf"/>
</dbReference>
<dbReference type="PATRIC" id="fig|445709.3.peg.3191"/>
<organism evidence="2 3">
    <name type="scientific">Pandoraea thiooxydans</name>
    <dbReference type="NCBI Taxonomy" id="445709"/>
    <lineage>
        <taxon>Bacteria</taxon>
        <taxon>Pseudomonadati</taxon>
        <taxon>Pseudomonadota</taxon>
        <taxon>Betaproteobacteria</taxon>
        <taxon>Burkholderiales</taxon>
        <taxon>Burkholderiaceae</taxon>
        <taxon>Pandoraea</taxon>
    </lineage>
</organism>
<proteinExistence type="predicted"/>
<dbReference type="PANTHER" id="PTHR43664">
    <property type="entry name" value="MONOAMINE OXIDASE-RELATED"/>
    <property type="match status" value="1"/>
</dbReference>
<name>A0A0G3EQS9_9BURK</name>
<dbReference type="AlphaFoldDB" id="A0A0G3EQS9"/>
<dbReference type="EMBL" id="CP011568">
    <property type="protein sequence ID" value="AKJ69345.1"/>
    <property type="molecule type" value="Genomic_DNA"/>
</dbReference>
<evidence type="ECO:0000259" key="1">
    <source>
        <dbReference type="Pfam" id="PF01575"/>
    </source>
</evidence>
<dbReference type="PANTHER" id="PTHR43664:SF1">
    <property type="entry name" value="BETA-METHYLMALYL-COA DEHYDRATASE"/>
    <property type="match status" value="1"/>
</dbReference>
<dbReference type="RefSeq" id="WP_047215244.1">
    <property type="nucleotide sequence ID" value="NZ_CP011568.3"/>
</dbReference>
<dbReference type="OrthoDB" id="6703795at2"/>
<dbReference type="Proteomes" id="UP000036700">
    <property type="component" value="Chromosome"/>
</dbReference>
<feature type="domain" description="MaoC-like" evidence="1">
    <location>
        <begin position="14"/>
        <end position="121"/>
    </location>
</feature>
<gene>
    <name evidence="2" type="ORF">ABW99_15090</name>
</gene>
<dbReference type="Pfam" id="PF01575">
    <property type="entry name" value="MaoC_dehydratas"/>
    <property type="match status" value="1"/>
</dbReference>
<reference evidence="3" key="1">
    <citation type="submission" date="2015-06" db="EMBL/GenBank/DDBJ databases">
        <authorList>
            <person name="Lim Y.L."/>
            <person name="Ee R."/>
            <person name="Yong D."/>
            <person name="How K.Y."/>
            <person name="Yin W.F."/>
            <person name="Chan K.G."/>
        </authorList>
    </citation>
    <scope>NUCLEOTIDE SEQUENCE [LARGE SCALE GENOMIC DNA]</scope>
    <source>
        <strain evidence="3">DSM 25325</strain>
    </source>
</reference>
<sequence length="151" mass="16797">MNFLAKYFDEIELGERFVTRGRTVTETDIVQWCALTGDWYVLHTNAHYAEQTRFGQRIAPGLLIHAIAAGLGVPPDAPAIVANYGTDALRFVAPTFIGDTIRLKGEVIGKTDKRQGKDGVLKLNWNVYNQNDTLVLTSDLQILMSCRGRSN</sequence>
<evidence type="ECO:0000313" key="3">
    <source>
        <dbReference type="Proteomes" id="UP000036700"/>
    </source>
</evidence>